<keyword evidence="11 16" id="KW-0408">Iron</keyword>
<feature type="transmembrane region" description="Helical" evidence="17">
    <location>
        <begin position="12"/>
        <end position="30"/>
    </location>
</feature>
<evidence type="ECO:0000256" key="7">
    <source>
        <dbReference type="ARBA" id="ARBA00022723"/>
    </source>
</evidence>
<dbReference type="GO" id="GO:0019645">
    <property type="term" value="P:anaerobic electron transport chain"/>
    <property type="evidence" value="ECO:0007669"/>
    <property type="project" value="TreeGrafter"/>
</dbReference>
<evidence type="ECO:0000256" key="6">
    <source>
        <dbReference type="ARBA" id="ARBA00022692"/>
    </source>
</evidence>
<keyword evidence="12" id="KW-0534">Nitrate assimilation</keyword>
<evidence type="ECO:0000313" key="19">
    <source>
        <dbReference type="EMBL" id="KGM52290.1"/>
    </source>
</evidence>
<dbReference type="PANTHER" id="PTHR30598">
    <property type="entry name" value="NITRATE REDUCTASE PRIVATE CHAPERONE, REDOX ENZYME MATURATION PROTEIN REMP FAMILY"/>
    <property type="match status" value="1"/>
</dbReference>
<protein>
    <recommendedName>
        <fullName evidence="2">nitrate reductase (quinone)</fullName>
        <ecNumber evidence="2">1.7.5.1</ecNumber>
    </recommendedName>
</protein>
<dbReference type="GO" id="GO:0009055">
    <property type="term" value="F:electron transfer activity"/>
    <property type="evidence" value="ECO:0007669"/>
    <property type="project" value="TreeGrafter"/>
</dbReference>
<dbReference type="GO" id="GO:0046872">
    <property type="term" value="F:metal ion binding"/>
    <property type="evidence" value="ECO:0007669"/>
    <property type="project" value="UniProtKB-KW"/>
</dbReference>
<feature type="transmembrane region" description="Helical" evidence="17">
    <location>
        <begin position="127"/>
        <end position="147"/>
    </location>
</feature>
<proteinExistence type="predicted"/>
<dbReference type="GO" id="GO:0020037">
    <property type="term" value="F:heme binding"/>
    <property type="evidence" value="ECO:0007669"/>
    <property type="project" value="TreeGrafter"/>
</dbReference>
<reference evidence="19 20" key="1">
    <citation type="submission" date="2013-08" db="EMBL/GenBank/DDBJ databases">
        <title>Genome sequencing of Lysobacter.</title>
        <authorList>
            <person name="Zhang S."/>
            <person name="Wang G."/>
        </authorList>
    </citation>
    <scope>NUCLEOTIDE SEQUENCE [LARGE SCALE GENOMIC DNA]</scope>
    <source>
        <strain evidence="19 20">Ko07</strain>
    </source>
</reference>
<dbReference type="Proteomes" id="UP000030017">
    <property type="component" value="Unassembled WGS sequence"/>
</dbReference>
<keyword evidence="13 17" id="KW-0472">Membrane</keyword>
<dbReference type="SUPFAM" id="SSF103501">
    <property type="entry name" value="Respiratory nitrate reductase 1 gamma chain"/>
    <property type="match status" value="1"/>
</dbReference>
<feature type="binding site" description="axial binding residue" evidence="16">
    <location>
        <position position="188"/>
    </location>
    <ligand>
        <name>heme b</name>
        <dbReference type="ChEBI" id="CHEBI:60344"/>
        <label>1</label>
    </ligand>
    <ligandPart>
        <name>Fe</name>
        <dbReference type="ChEBI" id="CHEBI:18248"/>
    </ligandPart>
</feature>
<name>A0A0A0EQ02_9GAMM</name>
<dbReference type="Gene3D" id="1.20.950.20">
    <property type="entry name" value="Transmembrane di-heme cytochromes, Chain C"/>
    <property type="match status" value="1"/>
</dbReference>
<dbReference type="GO" id="GO:0160182">
    <property type="term" value="F:nitrate reductase (quinone) activity"/>
    <property type="evidence" value="ECO:0007669"/>
    <property type="project" value="UniProtKB-EC"/>
</dbReference>
<evidence type="ECO:0000313" key="20">
    <source>
        <dbReference type="Proteomes" id="UP000030017"/>
    </source>
</evidence>
<feature type="domain" description="NarG-like" evidence="18">
    <location>
        <begin position="6"/>
        <end position="225"/>
    </location>
</feature>
<keyword evidence="3" id="KW-0813">Transport</keyword>
<keyword evidence="6 17" id="KW-0812">Transmembrane</keyword>
<feature type="transmembrane region" description="Helical" evidence="17">
    <location>
        <begin position="89"/>
        <end position="115"/>
    </location>
</feature>
<feature type="transmembrane region" description="Helical" evidence="17">
    <location>
        <begin position="51"/>
        <end position="69"/>
    </location>
</feature>
<evidence type="ECO:0000259" key="18">
    <source>
        <dbReference type="Pfam" id="PF02665"/>
    </source>
</evidence>
<comment type="caution">
    <text evidence="19">The sequence shown here is derived from an EMBL/GenBank/DDBJ whole genome shotgun (WGS) entry which is preliminary data.</text>
</comment>
<feature type="binding site" description="axial binding residue" evidence="16">
    <location>
        <position position="206"/>
    </location>
    <ligand>
        <name>heme b</name>
        <dbReference type="ChEBI" id="CHEBI:60344"/>
        <label>1</label>
    </ligand>
    <ligandPart>
        <name>Fe</name>
        <dbReference type="ChEBI" id="CHEBI:18248"/>
    </ligandPart>
</feature>
<dbReference type="PANTHER" id="PTHR30598:SF3">
    <property type="entry name" value="RESPIRATORY NITRATE REDUCTASE 1 GAMMA CHAIN"/>
    <property type="match status" value="1"/>
</dbReference>
<evidence type="ECO:0000256" key="15">
    <source>
        <dbReference type="ARBA" id="ARBA00063882"/>
    </source>
</evidence>
<dbReference type="GO" id="GO:0009325">
    <property type="term" value="C:nitrate reductase complex"/>
    <property type="evidence" value="ECO:0007669"/>
    <property type="project" value="InterPro"/>
</dbReference>
<evidence type="ECO:0000256" key="11">
    <source>
        <dbReference type="ARBA" id="ARBA00023004"/>
    </source>
</evidence>
<dbReference type="AlphaFoldDB" id="A0A0A0EQ02"/>
<dbReference type="InterPro" id="IPR051936">
    <property type="entry name" value="Heme-iron_electron_transfer"/>
</dbReference>
<dbReference type="InterPro" id="IPR003816">
    <property type="entry name" value="Nitrate_red_gam"/>
</dbReference>
<dbReference type="InterPro" id="IPR036197">
    <property type="entry name" value="NarG-like_sf"/>
</dbReference>
<dbReference type="GO" id="GO:0042128">
    <property type="term" value="P:nitrate assimilation"/>
    <property type="evidence" value="ECO:0007669"/>
    <property type="project" value="UniProtKB-KW"/>
</dbReference>
<evidence type="ECO:0000256" key="12">
    <source>
        <dbReference type="ARBA" id="ARBA00023063"/>
    </source>
</evidence>
<comment type="subcellular location">
    <subcellularLocation>
        <location evidence="1">Cell membrane</location>
        <topology evidence="1">Multi-pass membrane protein</topology>
    </subcellularLocation>
</comment>
<feature type="transmembrane region" description="Helical" evidence="17">
    <location>
        <begin position="189"/>
        <end position="216"/>
    </location>
</feature>
<dbReference type="OrthoDB" id="9788113at2"/>
<dbReference type="EMBL" id="AVPS01000003">
    <property type="protein sequence ID" value="KGM52290.1"/>
    <property type="molecule type" value="Genomic_DNA"/>
</dbReference>
<dbReference type="FunFam" id="1.20.950.20:FF:000001">
    <property type="entry name" value="Respiratory nitrate reductase subunit gamma"/>
    <property type="match status" value="1"/>
</dbReference>
<accession>A0A0A0EQ02</accession>
<evidence type="ECO:0000256" key="8">
    <source>
        <dbReference type="ARBA" id="ARBA00022982"/>
    </source>
</evidence>
<evidence type="ECO:0000256" key="9">
    <source>
        <dbReference type="ARBA" id="ARBA00022989"/>
    </source>
</evidence>
<feature type="binding site" description="axial binding residue" evidence="16">
    <location>
        <position position="67"/>
    </location>
    <ligand>
        <name>heme b</name>
        <dbReference type="ChEBI" id="CHEBI:60344"/>
        <label>1</label>
    </ligand>
    <ligandPart>
        <name>Fe</name>
        <dbReference type="ChEBI" id="CHEBI:18248"/>
    </ligandPart>
</feature>
<evidence type="ECO:0000256" key="17">
    <source>
        <dbReference type="SAM" id="Phobius"/>
    </source>
</evidence>
<evidence type="ECO:0000256" key="5">
    <source>
        <dbReference type="ARBA" id="ARBA00022617"/>
    </source>
</evidence>
<evidence type="ECO:0000256" key="10">
    <source>
        <dbReference type="ARBA" id="ARBA00023002"/>
    </source>
</evidence>
<evidence type="ECO:0000256" key="1">
    <source>
        <dbReference type="ARBA" id="ARBA00004651"/>
    </source>
</evidence>
<evidence type="ECO:0000256" key="3">
    <source>
        <dbReference type="ARBA" id="ARBA00022448"/>
    </source>
</evidence>
<gene>
    <name evidence="19" type="ORF">N792_04040</name>
</gene>
<feature type="binding site" description="axial binding residue" evidence="16">
    <location>
        <position position="57"/>
    </location>
    <ligand>
        <name>heme b</name>
        <dbReference type="ChEBI" id="CHEBI:60344"/>
        <label>1</label>
    </ligand>
    <ligandPart>
        <name>Fe</name>
        <dbReference type="ChEBI" id="CHEBI:18248"/>
    </ligandPart>
</feature>
<evidence type="ECO:0000256" key="14">
    <source>
        <dbReference type="ARBA" id="ARBA00048294"/>
    </source>
</evidence>
<dbReference type="eggNOG" id="COG2181">
    <property type="taxonomic scope" value="Bacteria"/>
</dbReference>
<dbReference type="NCBIfam" id="TIGR00351">
    <property type="entry name" value="narI"/>
    <property type="match status" value="1"/>
</dbReference>
<dbReference type="GO" id="GO:0005886">
    <property type="term" value="C:plasma membrane"/>
    <property type="evidence" value="ECO:0007669"/>
    <property type="project" value="UniProtKB-SubCell"/>
</dbReference>
<comment type="subunit">
    <text evidence="15">Dimer of heterotrimers each composed of an alpha, a beta and a gamma chain. Alpha and beta are catalytic chains; gamma chains are involved in binding the enzyme complex to the cytoplasmic membrane.</text>
</comment>
<evidence type="ECO:0000256" key="2">
    <source>
        <dbReference type="ARBA" id="ARBA00012500"/>
    </source>
</evidence>
<sequence length="236" mass="26431">MSDHINQFAFQIYPYIALAVFFIGSWARFDRAAYTWRTGSSQMLSDRGMRLGSNLFHVGILAILAGHLVGLLTPHAVYEVFVTAPQKQLLAMVVGGVFGAMCFVGIVILLVRRLFNPRVRATGTRGDAVILMLLFAQLVLGLVSIAISTQHLDGSVMVALGEWAQHIVTFRAGAADFVANVHWVYKAHIFLGMTLFLVAPFTRLVHVWSIPVSYLWRPYQVVRRRQAAWRYGPRSK</sequence>
<dbReference type="STRING" id="1122185.N792_04040"/>
<keyword evidence="4" id="KW-1003">Cell membrane</keyword>
<keyword evidence="10" id="KW-0560">Oxidoreductase</keyword>
<evidence type="ECO:0000256" key="16">
    <source>
        <dbReference type="PIRSR" id="PIRSR603816-1"/>
    </source>
</evidence>
<comment type="catalytic activity">
    <reaction evidence="14">
        <text>nitrate + a quinol = a quinone + nitrite + H2O</text>
        <dbReference type="Rhea" id="RHEA:56144"/>
        <dbReference type="ChEBI" id="CHEBI:15377"/>
        <dbReference type="ChEBI" id="CHEBI:16301"/>
        <dbReference type="ChEBI" id="CHEBI:17632"/>
        <dbReference type="ChEBI" id="CHEBI:24646"/>
        <dbReference type="ChEBI" id="CHEBI:132124"/>
        <dbReference type="EC" id="1.7.5.1"/>
    </reaction>
</comment>
<evidence type="ECO:0000256" key="13">
    <source>
        <dbReference type="ARBA" id="ARBA00023136"/>
    </source>
</evidence>
<organism evidence="19 20">
    <name type="scientific">Lysobacter concretionis Ko07 = DSM 16239</name>
    <dbReference type="NCBI Taxonomy" id="1122185"/>
    <lineage>
        <taxon>Bacteria</taxon>
        <taxon>Pseudomonadati</taxon>
        <taxon>Pseudomonadota</taxon>
        <taxon>Gammaproteobacteria</taxon>
        <taxon>Lysobacterales</taxon>
        <taxon>Lysobacteraceae</taxon>
        <taxon>Novilysobacter</taxon>
    </lineage>
</organism>
<keyword evidence="7" id="KW-0479">Metal-binding</keyword>
<dbReference type="InterPro" id="IPR023234">
    <property type="entry name" value="NarG-like_domain"/>
</dbReference>
<keyword evidence="9 17" id="KW-1133">Transmembrane helix</keyword>
<keyword evidence="5 16" id="KW-0349">Heme</keyword>
<keyword evidence="20" id="KW-1185">Reference proteome</keyword>
<dbReference type="EC" id="1.7.5.1" evidence="2"/>
<dbReference type="RefSeq" id="WP_036192558.1">
    <property type="nucleotide sequence ID" value="NZ_AVPS01000003.1"/>
</dbReference>
<keyword evidence="8" id="KW-0249">Electron transport</keyword>
<evidence type="ECO:0000256" key="4">
    <source>
        <dbReference type="ARBA" id="ARBA00022475"/>
    </source>
</evidence>
<dbReference type="Pfam" id="PF02665">
    <property type="entry name" value="Nitrate_red_gam"/>
    <property type="match status" value="1"/>
</dbReference>